<comment type="caution">
    <text evidence="2">The sequence shown here is derived from an EMBL/GenBank/DDBJ whole genome shotgun (WGS) entry which is preliminary data.</text>
</comment>
<dbReference type="EMBL" id="BAAAUX010000029">
    <property type="protein sequence ID" value="GAA2815291.1"/>
    <property type="molecule type" value="Genomic_DNA"/>
</dbReference>
<organism evidence="2 3">
    <name type="scientific">Saccharopolyspora taberi</name>
    <dbReference type="NCBI Taxonomy" id="60895"/>
    <lineage>
        <taxon>Bacteria</taxon>
        <taxon>Bacillati</taxon>
        <taxon>Actinomycetota</taxon>
        <taxon>Actinomycetes</taxon>
        <taxon>Pseudonocardiales</taxon>
        <taxon>Pseudonocardiaceae</taxon>
        <taxon>Saccharopolyspora</taxon>
    </lineage>
</organism>
<proteinExistence type="predicted"/>
<name>A0ABN3VN19_9PSEU</name>
<sequence length="55" mass="6016">MHMLWKVIGALLLIWLVISVAGVVIKGLFWLAVIGGVLFVATAALGWAKDRKQLK</sequence>
<keyword evidence="1" id="KW-0812">Transmembrane</keyword>
<dbReference type="Proteomes" id="UP001500979">
    <property type="component" value="Unassembled WGS sequence"/>
</dbReference>
<keyword evidence="1" id="KW-0472">Membrane</keyword>
<evidence type="ECO:0000313" key="2">
    <source>
        <dbReference type="EMBL" id="GAA2815291.1"/>
    </source>
</evidence>
<reference evidence="2 3" key="1">
    <citation type="journal article" date="2019" name="Int. J. Syst. Evol. Microbiol.">
        <title>The Global Catalogue of Microorganisms (GCM) 10K type strain sequencing project: providing services to taxonomists for standard genome sequencing and annotation.</title>
        <authorList>
            <consortium name="The Broad Institute Genomics Platform"/>
            <consortium name="The Broad Institute Genome Sequencing Center for Infectious Disease"/>
            <person name="Wu L."/>
            <person name="Ma J."/>
        </authorList>
    </citation>
    <scope>NUCLEOTIDE SEQUENCE [LARGE SCALE GENOMIC DNA]</scope>
    <source>
        <strain evidence="2 3">JCM 9383</strain>
    </source>
</reference>
<accession>A0ABN3VN19</accession>
<feature type="transmembrane region" description="Helical" evidence="1">
    <location>
        <begin position="31"/>
        <end position="48"/>
    </location>
</feature>
<evidence type="ECO:0000313" key="3">
    <source>
        <dbReference type="Proteomes" id="UP001500979"/>
    </source>
</evidence>
<keyword evidence="3" id="KW-1185">Reference proteome</keyword>
<evidence type="ECO:0000256" key="1">
    <source>
        <dbReference type="SAM" id="Phobius"/>
    </source>
</evidence>
<gene>
    <name evidence="2" type="ORF">GCM10010470_58390</name>
</gene>
<protein>
    <submittedName>
        <fullName evidence="2">Uncharacterized protein</fullName>
    </submittedName>
</protein>
<keyword evidence="1" id="KW-1133">Transmembrane helix</keyword>